<evidence type="ECO:0000313" key="2">
    <source>
        <dbReference type="EMBL" id="MCK8140433.1"/>
    </source>
</evidence>
<dbReference type="InterPro" id="IPR002686">
    <property type="entry name" value="Transposase_17"/>
</dbReference>
<dbReference type="Gene3D" id="3.30.70.1290">
    <property type="entry name" value="Transposase IS200-like"/>
    <property type="match status" value="1"/>
</dbReference>
<proteinExistence type="predicted"/>
<dbReference type="PANTHER" id="PTHR34322">
    <property type="entry name" value="TRANSPOSASE, Y1_TNP DOMAIN-CONTAINING"/>
    <property type="match status" value="1"/>
</dbReference>
<sequence>MELEVLEKDNYYHIYNRGINGGIIFFNEENKNFFLRQLGKYLEDKISIFGYCLMDNHYHLIVRLNDNGKEVTQAFSNFFNSYAKSINKENDRTGSLFEKHFKRIRLEDEQYLKQLIVYVHLNPKHHLDLKFEEYKYSSYQSFLSQKETKLEREEVLNLFGEIENFIFFHNQKNDLLTEKYTFE</sequence>
<dbReference type="PANTHER" id="PTHR34322:SF2">
    <property type="entry name" value="TRANSPOSASE IS200-LIKE DOMAIN-CONTAINING PROTEIN"/>
    <property type="match status" value="1"/>
</dbReference>
<name>A0A9X1XP36_9FLAO</name>
<evidence type="ECO:0000313" key="3">
    <source>
        <dbReference type="Proteomes" id="UP001139260"/>
    </source>
</evidence>
<dbReference type="SUPFAM" id="SSF143422">
    <property type="entry name" value="Transposase IS200-like"/>
    <property type="match status" value="1"/>
</dbReference>
<dbReference type="GO" id="GO:0003677">
    <property type="term" value="F:DNA binding"/>
    <property type="evidence" value="ECO:0007669"/>
    <property type="project" value="InterPro"/>
</dbReference>
<keyword evidence="3" id="KW-1185">Reference proteome</keyword>
<dbReference type="Proteomes" id="UP001139260">
    <property type="component" value="Unassembled WGS sequence"/>
</dbReference>
<dbReference type="AlphaFoldDB" id="A0A9X1XP36"/>
<accession>A0A9X1XP36</accession>
<dbReference type="EMBL" id="JALNUB010000001">
    <property type="protein sequence ID" value="MCK8140433.1"/>
    <property type="molecule type" value="Genomic_DNA"/>
</dbReference>
<protein>
    <recommendedName>
        <fullName evidence="1">Transposase IS200-like domain-containing protein</fullName>
    </recommendedName>
</protein>
<organism evidence="2 3">
    <name type="scientific">Flavobacterium pygoscelis</name>
    <dbReference type="NCBI Taxonomy" id="2893176"/>
    <lineage>
        <taxon>Bacteria</taxon>
        <taxon>Pseudomonadati</taxon>
        <taxon>Bacteroidota</taxon>
        <taxon>Flavobacteriia</taxon>
        <taxon>Flavobacteriales</taxon>
        <taxon>Flavobacteriaceae</taxon>
        <taxon>Flavobacterium</taxon>
    </lineage>
</organism>
<reference evidence="2" key="1">
    <citation type="submission" date="2022-04" db="EMBL/GenBank/DDBJ databases">
        <title>Flavobacterium pygoscelis sp. nov. isolated from Chinstrap chick (Pygoscelis antarcticus).</title>
        <authorList>
            <person name="Irgang R."/>
            <person name="Poblete-Morales M."/>
            <person name="Avendano-Herrera R."/>
        </authorList>
    </citation>
    <scope>NUCLEOTIDE SEQUENCE</scope>
    <source>
        <strain evidence="2">I-SCBP12n</strain>
    </source>
</reference>
<dbReference type="SMART" id="SM01321">
    <property type="entry name" value="Y1_Tnp"/>
    <property type="match status" value="1"/>
</dbReference>
<dbReference type="GO" id="GO:0004803">
    <property type="term" value="F:transposase activity"/>
    <property type="evidence" value="ECO:0007669"/>
    <property type="project" value="InterPro"/>
</dbReference>
<feature type="domain" description="Transposase IS200-like" evidence="1">
    <location>
        <begin position="7"/>
        <end position="122"/>
    </location>
</feature>
<comment type="caution">
    <text evidence="2">The sequence shown here is derived from an EMBL/GenBank/DDBJ whole genome shotgun (WGS) entry which is preliminary data.</text>
</comment>
<evidence type="ECO:0000259" key="1">
    <source>
        <dbReference type="SMART" id="SM01321"/>
    </source>
</evidence>
<dbReference type="GO" id="GO:0006313">
    <property type="term" value="P:DNA transposition"/>
    <property type="evidence" value="ECO:0007669"/>
    <property type="project" value="InterPro"/>
</dbReference>
<dbReference type="InterPro" id="IPR036515">
    <property type="entry name" value="Transposase_17_sf"/>
</dbReference>
<dbReference type="RefSeq" id="WP_188049220.1">
    <property type="nucleotide sequence ID" value="NZ_JALNUB010000001.1"/>
</dbReference>
<gene>
    <name evidence="2" type="ORF">MW871_00860</name>
</gene>